<dbReference type="SUPFAM" id="SSF55729">
    <property type="entry name" value="Acyl-CoA N-acyltransferases (Nat)"/>
    <property type="match status" value="1"/>
</dbReference>
<evidence type="ECO:0000313" key="2">
    <source>
        <dbReference type="Proteomes" id="UP000286045"/>
    </source>
</evidence>
<comment type="caution">
    <text evidence="1">The sequence shown here is derived from an EMBL/GenBank/DDBJ whole genome shotgun (WGS) entry which is preliminary data.</text>
</comment>
<dbReference type="AlphaFoldDB" id="A0A439CRP8"/>
<gene>
    <name evidence="1" type="ORF">EKO27_g10350</name>
</gene>
<reference evidence="1 2" key="1">
    <citation type="submission" date="2018-12" db="EMBL/GenBank/DDBJ databases">
        <title>Draft genome sequence of Xylaria grammica IHI A82.</title>
        <authorList>
            <person name="Buettner E."/>
            <person name="Kellner H."/>
        </authorList>
    </citation>
    <scope>NUCLEOTIDE SEQUENCE [LARGE SCALE GENOMIC DNA]</scope>
    <source>
        <strain evidence="1 2">IHI A82</strain>
    </source>
</reference>
<evidence type="ECO:0008006" key="3">
    <source>
        <dbReference type="Google" id="ProtNLM"/>
    </source>
</evidence>
<sequence>MPVPYTEQAHRPPPGFHIRDAELADVGSITNIWYAAFNPTHAFFSYATPDDPATRKWFDDLWTMGIEAGPSVVRTFVVEDSSQGNKVVALSRWHVPQSDGNQDIPMPPVPAHWDPDITESLWGGMAKSRARIMGHKPHWMAEFIAIDQAYQSRGLALALADWGFRQAVATGLEIYGDASMKGLPIWKHYGCEERGTIHIPGRPGCFETYSVVSIVWSPDKKTNRDAVKL</sequence>
<protein>
    <recommendedName>
        <fullName evidence="3">N-acetyltransferase domain-containing protein</fullName>
    </recommendedName>
</protein>
<dbReference type="InterPro" id="IPR052523">
    <property type="entry name" value="Trichothecene_AcTrans"/>
</dbReference>
<proteinExistence type="predicted"/>
<organism evidence="1 2">
    <name type="scientific">Xylaria grammica</name>
    <dbReference type="NCBI Taxonomy" id="363999"/>
    <lineage>
        <taxon>Eukaryota</taxon>
        <taxon>Fungi</taxon>
        <taxon>Dikarya</taxon>
        <taxon>Ascomycota</taxon>
        <taxon>Pezizomycotina</taxon>
        <taxon>Sordariomycetes</taxon>
        <taxon>Xylariomycetidae</taxon>
        <taxon>Xylariales</taxon>
        <taxon>Xylariaceae</taxon>
        <taxon>Xylaria</taxon>
    </lineage>
</organism>
<dbReference type="Proteomes" id="UP000286045">
    <property type="component" value="Unassembled WGS sequence"/>
</dbReference>
<dbReference type="InterPro" id="IPR016181">
    <property type="entry name" value="Acyl_CoA_acyltransferase"/>
</dbReference>
<dbReference type="EMBL" id="RYZI01000522">
    <property type="protein sequence ID" value="RWA04761.1"/>
    <property type="molecule type" value="Genomic_DNA"/>
</dbReference>
<dbReference type="PANTHER" id="PTHR42791:SF2">
    <property type="entry name" value="N-ACETYLTRANSFERASE DOMAIN-CONTAINING PROTEIN"/>
    <property type="match status" value="1"/>
</dbReference>
<dbReference type="STRING" id="363999.A0A439CRP8"/>
<accession>A0A439CRP8</accession>
<evidence type="ECO:0000313" key="1">
    <source>
        <dbReference type="EMBL" id="RWA04761.1"/>
    </source>
</evidence>
<keyword evidence="2" id="KW-1185">Reference proteome</keyword>
<name>A0A439CRP8_9PEZI</name>
<dbReference type="PANTHER" id="PTHR42791">
    <property type="entry name" value="GNAT FAMILY ACETYLTRANSFERASE"/>
    <property type="match status" value="1"/>
</dbReference>
<dbReference type="Gene3D" id="3.40.630.30">
    <property type="match status" value="1"/>
</dbReference>